<dbReference type="GO" id="GO:0006364">
    <property type="term" value="P:rRNA processing"/>
    <property type="evidence" value="ECO:0007669"/>
    <property type="project" value="TreeGrafter"/>
</dbReference>
<comment type="caution">
    <text evidence="4">The sequence shown here is derived from an EMBL/GenBank/DDBJ whole genome shotgun (WGS) entry which is preliminary data.</text>
</comment>
<protein>
    <submittedName>
        <fullName evidence="4">Uncharacterized protein</fullName>
    </submittedName>
</protein>
<dbReference type="Pfam" id="PF00400">
    <property type="entry name" value="WD40"/>
    <property type="match status" value="3"/>
</dbReference>
<dbReference type="SUPFAM" id="SSF50998">
    <property type="entry name" value="Quinoprotein alcohol dehydrogenase-like"/>
    <property type="match status" value="1"/>
</dbReference>
<feature type="repeat" description="WD" evidence="3">
    <location>
        <begin position="265"/>
        <end position="306"/>
    </location>
</feature>
<dbReference type="FunFam" id="2.130.10.10:FF:000600">
    <property type="entry name" value="Protein ROOT INITIATION DEFECTIVE 3"/>
    <property type="match status" value="1"/>
</dbReference>
<dbReference type="PANTHER" id="PTHR18763">
    <property type="entry name" value="WD-REPEAT PROTEIN 18"/>
    <property type="match status" value="1"/>
</dbReference>
<dbReference type="AlphaFoldDB" id="A0A8T3BNW6"/>
<evidence type="ECO:0000313" key="4">
    <source>
        <dbReference type="EMBL" id="KAI0518718.1"/>
    </source>
</evidence>
<dbReference type="PROSITE" id="PS50082">
    <property type="entry name" value="WD_REPEATS_2"/>
    <property type="match status" value="3"/>
</dbReference>
<dbReference type="PANTHER" id="PTHR18763:SF0">
    <property type="entry name" value="WD REPEAT-CONTAINING PROTEIN 18"/>
    <property type="match status" value="1"/>
</dbReference>
<dbReference type="SMART" id="SM00320">
    <property type="entry name" value="WD40"/>
    <property type="match status" value="5"/>
</dbReference>
<dbReference type="Proteomes" id="UP000829196">
    <property type="component" value="Unassembled WGS sequence"/>
</dbReference>
<dbReference type="InterPro" id="IPR019775">
    <property type="entry name" value="WD40_repeat_CS"/>
</dbReference>
<reference evidence="4" key="1">
    <citation type="journal article" date="2022" name="Front. Genet.">
        <title>Chromosome-Scale Assembly of the Dendrobium nobile Genome Provides Insights Into the Molecular Mechanism of the Biosynthesis of the Medicinal Active Ingredient of Dendrobium.</title>
        <authorList>
            <person name="Xu Q."/>
            <person name="Niu S.-C."/>
            <person name="Li K.-L."/>
            <person name="Zheng P.-J."/>
            <person name="Zhang X.-J."/>
            <person name="Jia Y."/>
            <person name="Liu Y."/>
            <person name="Niu Y.-X."/>
            <person name="Yu L.-H."/>
            <person name="Chen D.-F."/>
            <person name="Zhang G.-Q."/>
        </authorList>
    </citation>
    <scope>NUCLEOTIDE SEQUENCE</scope>
    <source>
        <tissue evidence="4">Leaf</tissue>
    </source>
</reference>
<feature type="repeat" description="WD" evidence="3">
    <location>
        <begin position="171"/>
        <end position="214"/>
    </location>
</feature>
<keyword evidence="5" id="KW-1185">Reference proteome</keyword>
<dbReference type="EMBL" id="JAGYWB010000006">
    <property type="protein sequence ID" value="KAI0518718.1"/>
    <property type="molecule type" value="Genomic_DNA"/>
</dbReference>
<dbReference type="InterPro" id="IPR015943">
    <property type="entry name" value="WD40/YVTN_repeat-like_dom_sf"/>
</dbReference>
<dbReference type="InterPro" id="IPR020472">
    <property type="entry name" value="WD40_PAC1"/>
</dbReference>
<dbReference type="PRINTS" id="PR00320">
    <property type="entry name" value="GPROTEINBRPT"/>
</dbReference>
<dbReference type="GO" id="GO:0005656">
    <property type="term" value="C:nuclear pre-replicative complex"/>
    <property type="evidence" value="ECO:0007669"/>
    <property type="project" value="TreeGrafter"/>
</dbReference>
<sequence length="442" mass="48759">MMELIVASSSVDTGIGCWDLVSGAEQLRYRSSASPPHGLISVSRRFLASSQLRENPSSSSAPIFFWSWEKPQVQVRSFPAEPIGPLVSDSDGSYIIGGGPSGAIYLWEVASGKLLNKWTAHYRSVTCLTLSDDESLLISGSEDGSIRVWPLLMIFDDIAKESGENIYRYNFSEHALRVTSVISGHGLCNSIVISSSEDRTCKVWSLSEGRLLRSISFPSIIDAIAMDPGEHIFYAGCRDGKIYVAALNVEWNPVRNYGKFIIDSLSDNSKAITCLAFSLDGVSLVSGSEDGMIRVWNTKTGQMTRLLKHAKAPVSNVIIFRQPNKINQVSLSKKLELALMAPPLDKYTESREDGVESKAVKMIHQISDELDNSSYCAASVMSSQIKELQQNTSSGAVQMELERLRAECKRSMQMVQQWKKLYNDLQSTFVNELLNGVNVDGS</sequence>
<dbReference type="Gene3D" id="2.130.10.10">
    <property type="entry name" value="YVTN repeat-like/Quinoprotein amine dehydrogenase"/>
    <property type="match status" value="2"/>
</dbReference>
<gene>
    <name evidence="4" type="ORF">KFK09_006154</name>
</gene>
<dbReference type="InterPro" id="IPR001680">
    <property type="entry name" value="WD40_rpt"/>
</dbReference>
<accession>A0A8T3BNW6</accession>
<dbReference type="InterPro" id="IPR011047">
    <property type="entry name" value="Quinoprotein_ADH-like_sf"/>
</dbReference>
<feature type="repeat" description="WD" evidence="3">
    <location>
        <begin position="118"/>
        <end position="149"/>
    </location>
</feature>
<dbReference type="PROSITE" id="PS50294">
    <property type="entry name" value="WD_REPEATS_REGION"/>
    <property type="match status" value="2"/>
</dbReference>
<organism evidence="4 5">
    <name type="scientific">Dendrobium nobile</name>
    <name type="common">Orchid</name>
    <dbReference type="NCBI Taxonomy" id="94219"/>
    <lineage>
        <taxon>Eukaryota</taxon>
        <taxon>Viridiplantae</taxon>
        <taxon>Streptophyta</taxon>
        <taxon>Embryophyta</taxon>
        <taxon>Tracheophyta</taxon>
        <taxon>Spermatophyta</taxon>
        <taxon>Magnoliopsida</taxon>
        <taxon>Liliopsida</taxon>
        <taxon>Asparagales</taxon>
        <taxon>Orchidaceae</taxon>
        <taxon>Epidendroideae</taxon>
        <taxon>Malaxideae</taxon>
        <taxon>Dendrobiinae</taxon>
        <taxon>Dendrobium</taxon>
    </lineage>
</organism>
<keyword evidence="1 3" id="KW-0853">WD repeat</keyword>
<proteinExistence type="predicted"/>
<dbReference type="PROSITE" id="PS00678">
    <property type="entry name" value="WD_REPEATS_1"/>
    <property type="match status" value="1"/>
</dbReference>
<dbReference type="GO" id="GO:0120330">
    <property type="term" value="C:rixosome complex"/>
    <property type="evidence" value="ECO:0007669"/>
    <property type="project" value="TreeGrafter"/>
</dbReference>
<name>A0A8T3BNW6_DENNO</name>
<keyword evidence="2" id="KW-0677">Repeat</keyword>
<dbReference type="GO" id="GO:0006261">
    <property type="term" value="P:DNA-templated DNA replication"/>
    <property type="evidence" value="ECO:0007669"/>
    <property type="project" value="TreeGrafter"/>
</dbReference>
<evidence type="ECO:0000256" key="2">
    <source>
        <dbReference type="ARBA" id="ARBA00022737"/>
    </source>
</evidence>
<evidence type="ECO:0000256" key="1">
    <source>
        <dbReference type="ARBA" id="ARBA00022574"/>
    </source>
</evidence>
<evidence type="ECO:0000256" key="3">
    <source>
        <dbReference type="PROSITE-ProRule" id="PRU00221"/>
    </source>
</evidence>
<dbReference type="InterPro" id="IPR045227">
    <property type="entry name" value="WDR18/Ipi3/RID3"/>
</dbReference>
<dbReference type="SMR" id="A0A8T3BNW6"/>
<evidence type="ECO:0000313" key="5">
    <source>
        <dbReference type="Proteomes" id="UP000829196"/>
    </source>
</evidence>
<dbReference type="OrthoDB" id="6252103at2759"/>